<name>A0A4R2J682_9PSEU</name>
<evidence type="ECO:0000256" key="1">
    <source>
        <dbReference type="ARBA" id="ARBA00022722"/>
    </source>
</evidence>
<dbReference type="EMBL" id="SLWS01000011">
    <property type="protein sequence ID" value="TCO53002.1"/>
    <property type="molecule type" value="Genomic_DNA"/>
</dbReference>
<evidence type="ECO:0000256" key="6">
    <source>
        <dbReference type="ARBA" id="ARBA00023118"/>
    </source>
</evidence>
<evidence type="ECO:0000256" key="10">
    <source>
        <dbReference type="SAM" id="MobiDB-lite"/>
    </source>
</evidence>
<keyword evidence="3 11" id="KW-0255">Endonuclease</keyword>
<evidence type="ECO:0000313" key="12">
    <source>
        <dbReference type="Proteomes" id="UP000295680"/>
    </source>
</evidence>
<evidence type="ECO:0000313" key="11">
    <source>
        <dbReference type="EMBL" id="TCO53002.1"/>
    </source>
</evidence>
<dbReference type="GO" id="GO:0046872">
    <property type="term" value="F:metal ion binding"/>
    <property type="evidence" value="ECO:0007669"/>
    <property type="project" value="UniProtKB-KW"/>
</dbReference>
<evidence type="ECO:0000256" key="9">
    <source>
        <dbReference type="ARBA" id="ARBA00038592"/>
    </source>
</evidence>
<protein>
    <submittedName>
        <fullName evidence="11">CRISPR-associated endonuclease Cas1</fullName>
    </submittedName>
</protein>
<feature type="region of interest" description="Disordered" evidence="10">
    <location>
        <begin position="320"/>
        <end position="341"/>
    </location>
</feature>
<keyword evidence="2" id="KW-0479">Metal-binding</keyword>
<dbReference type="PANTHER" id="PTHR34353:SF2">
    <property type="entry name" value="CRISPR-ASSOCIATED ENDONUCLEASE CAS1 1"/>
    <property type="match status" value="1"/>
</dbReference>
<accession>A0A4R2J682</accession>
<keyword evidence="8" id="KW-0464">Manganese</keyword>
<evidence type="ECO:0000256" key="5">
    <source>
        <dbReference type="ARBA" id="ARBA00022842"/>
    </source>
</evidence>
<keyword evidence="4" id="KW-0378">Hydrolase</keyword>
<evidence type="ECO:0000256" key="7">
    <source>
        <dbReference type="ARBA" id="ARBA00023125"/>
    </source>
</evidence>
<dbReference type="Pfam" id="PF01867">
    <property type="entry name" value="Cas_Cas1"/>
    <property type="match status" value="1"/>
</dbReference>
<evidence type="ECO:0000256" key="4">
    <source>
        <dbReference type="ARBA" id="ARBA00022801"/>
    </source>
</evidence>
<dbReference type="PANTHER" id="PTHR34353">
    <property type="entry name" value="CRISPR-ASSOCIATED ENDONUCLEASE CAS1 1"/>
    <property type="match status" value="1"/>
</dbReference>
<comment type="caution">
    <text evidence="11">The sequence shown here is derived from an EMBL/GenBank/DDBJ whole genome shotgun (WGS) entry which is preliminary data.</text>
</comment>
<organism evidence="11 12">
    <name type="scientific">Actinocrispum wychmicini</name>
    <dbReference type="NCBI Taxonomy" id="1213861"/>
    <lineage>
        <taxon>Bacteria</taxon>
        <taxon>Bacillati</taxon>
        <taxon>Actinomycetota</taxon>
        <taxon>Actinomycetes</taxon>
        <taxon>Pseudonocardiales</taxon>
        <taxon>Pseudonocardiaceae</taxon>
        <taxon>Actinocrispum</taxon>
    </lineage>
</organism>
<evidence type="ECO:0000256" key="8">
    <source>
        <dbReference type="ARBA" id="ARBA00023211"/>
    </source>
</evidence>
<comment type="subunit">
    <text evidence="9">Homodimer, forms a heterotetramer with a Cas2 homodimer.</text>
</comment>
<evidence type="ECO:0000256" key="3">
    <source>
        <dbReference type="ARBA" id="ARBA00022759"/>
    </source>
</evidence>
<dbReference type="Gene3D" id="1.20.120.920">
    <property type="entry name" value="CRISPR-associated endonuclease Cas1, C-terminal domain"/>
    <property type="match status" value="1"/>
</dbReference>
<evidence type="ECO:0000256" key="2">
    <source>
        <dbReference type="ARBA" id="ARBA00022723"/>
    </source>
</evidence>
<sequence>MTSQTHILVHGIASLAVERGDLLIRYGIPRGTETLTIPRTERTIRRIIITARHGSITLDVFQWIQGVGMSLYVIRDGEYVCYANSTFYDANLQRAQSLAAETSTGVEIVRYLLTHKVRGQRDVLKELNPEAAFAFERYVRRMTAAKTLEQCHRVEREAAKAYWTHWADVSLRFSGRVKTRWKRFGARKSSLSSSARLAENPPNAILNFAYNVLANEAGAGCLALGLNPLLGLSHKDNTDKPGLAHDIMEVGRPFIDQAILNWIGARVFKPNEFYELDNGVCRLDDDLLSEVAGIVVQCLPSFVHHWEWVAHRLVDDATGTASKKRTPLTEGNRKRRFANAS</sequence>
<keyword evidence="7" id="KW-0238">DNA-binding</keyword>
<dbReference type="CDD" id="cd09634">
    <property type="entry name" value="Cas1_I-II-III"/>
    <property type="match status" value="1"/>
</dbReference>
<dbReference type="GO" id="GO:0043571">
    <property type="term" value="P:maintenance of CRISPR repeat elements"/>
    <property type="evidence" value="ECO:0007669"/>
    <property type="project" value="InterPro"/>
</dbReference>
<dbReference type="GO" id="GO:0003677">
    <property type="term" value="F:DNA binding"/>
    <property type="evidence" value="ECO:0007669"/>
    <property type="project" value="UniProtKB-KW"/>
</dbReference>
<dbReference type="InterPro" id="IPR002729">
    <property type="entry name" value="CRISPR-assoc_Cas1"/>
</dbReference>
<reference evidence="11 12" key="1">
    <citation type="submission" date="2019-03" db="EMBL/GenBank/DDBJ databases">
        <title>Genomic Encyclopedia of Type Strains, Phase IV (KMG-IV): sequencing the most valuable type-strain genomes for metagenomic binning, comparative biology and taxonomic classification.</title>
        <authorList>
            <person name="Goeker M."/>
        </authorList>
    </citation>
    <scope>NUCLEOTIDE SEQUENCE [LARGE SCALE GENOMIC DNA]</scope>
    <source>
        <strain evidence="11 12">DSM 45934</strain>
    </source>
</reference>
<keyword evidence="12" id="KW-1185">Reference proteome</keyword>
<dbReference type="NCBIfam" id="TIGR00287">
    <property type="entry name" value="cas1"/>
    <property type="match status" value="1"/>
</dbReference>
<gene>
    <name evidence="11" type="ORF">EV192_111196</name>
</gene>
<dbReference type="Proteomes" id="UP000295680">
    <property type="component" value="Unassembled WGS sequence"/>
</dbReference>
<dbReference type="GO" id="GO:0016787">
    <property type="term" value="F:hydrolase activity"/>
    <property type="evidence" value="ECO:0007669"/>
    <property type="project" value="UniProtKB-KW"/>
</dbReference>
<dbReference type="OrthoDB" id="1550386at2"/>
<dbReference type="InterPro" id="IPR042206">
    <property type="entry name" value="CRISPR-assoc_Cas1_C"/>
</dbReference>
<keyword evidence="5" id="KW-0460">Magnesium</keyword>
<dbReference type="GO" id="GO:0051607">
    <property type="term" value="P:defense response to virus"/>
    <property type="evidence" value="ECO:0007669"/>
    <property type="project" value="UniProtKB-KW"/>
</dbReference>
<keyword evidence="6" id="KW-0051">Antiviral defense</keyword>
<dbReference type="AlphaFoldDB" id="A0A4R2J682"/>
<proteinExistence type="predicted"/>
<dbReference type="GO" id="GO:0004519">
    <property type="term" value="F:endonuclease activity"/>
    <property type="evidence" value="ECO:0007669"/>
    <property type="project" value="UniProtKB-KW"/>
</dbReference>
<keyword evidence="1" id="KW-0540">Nuclease</keyword>
<dbReference type="InterPro" id="IPR050646">
    <property type="entry name" value="Cas1"/>
</dbReference>